<dbReference type="Proteomes" id="UP001515480">
    <property type="component" value="Unassembled WGS sequence"/>
</dbReference>
<dbReference type="PRINTS" id="PR00990">
    <property type="entry name" value="RIBOKINASE"/>
</dbReference>
<sequence length="375" mass="39792">MRPLAALSSLSSIFNLLRPSTVHIVGDAYLDMLAKVEHLPEWDSDTMIETPIQTLAGGSALNTAVQLNSLLTSRRQRGQDRPFRRCVLHSRLGDDLYGDLVAARIRKAGVQLSAVRRGGQGVCICLSGERDRAFVSYKGTVSNFTVADLNQRLLFSRSSSHLHFAAYFDCVGLQSAVPMLLKRAKACGATTSVVPQDDATDQWAGLHESLRSGLVDVLICNQKEAAGIAGVQYASAVPTWDETDRVVQILQALGVPLIVLTLGPDGAIAMAADQWWFQSTKPVANPMDTTGAGDAFAAGFLFGWCGARDVRRGLVYGCACGSAAVGQLGGSDPLDAKAIEATMIREGSTGSFLFGPNSPELWETVSTAGASASSV</sequence>
<dbReference type="PROSITE" id="PS00584">
    <property type="entry name" value="PFKB_KINASES_2"/>
    <property type="match status" value="1"/>
</dbReference>
<dbReference type="InterPro" id="IPR011611">
    <property type="entry name" value="PfkB_dom"/>
</dbReference>
<evidence type="ECO:0000313" key="6">
    <source>
        <dbReference type="EMBL" id="KAL1525003.1"/>
    </source>
</evidence>
<keyword evidence="7" id="KW-1185">Reference proteome</keyword>
<dbReference type="InterPro" id="IPR002173">
    <property type="entry name" value="Carboh/pur_kinase_PfkB_CS"/>
</dbReference>
<reference evidence="6 7" key="1">
    <citation type="journal article" date="2024" name="Science">
        <title>Giant polyketide synthase enzymes in the biosynthesis of giant marine polyether toxins.</title>
        <authorList>
            <person name="Fallon T.R."/>
            <person name="Shende V.V."/>
            <person name="Wierzbicki I.H."/>
            <person name="Pendleton A.L."/>
            <person name="Watervoot N.F."/>
            <person name="Auber R.P."/>
            <person name="Gonzalez D.J."/>
            <person name="Wisecaver J.H."/>
            <person name="Moore B.S."/>
        </authorList>
    </citation>
    <scope>NUCLEOTIDE SEQUENCE [LARGE SCALE GENOMIC DNA]</scope>
    <source>
        <strain evidence="6 7">12B1</strain>
    </source>
</reference>
<comment type="caution">
    <text evidence="6">The sequence shown here is derived from an EMBL/GenBank/DDBJ whole genome shotgun (WGS) entry which is preliminary data.</text>
</comment>
<gene>
    <name evidence="6" type="ORF">AB1Y20_019879</name>
</gene>
<feature type="domain" description="Carbohydrate kinase PfkB" evidence="5">
    <location>
        <begin position="24"/>
        <end position="335"/>
    </location>
</feature>
<keyword evidence="3 4" id="KW-0418">Kinase</keyword>
<evidence type="ECO:0000259" key="5">
    <source>
        <dbReference type="Pfam" id="PF00294"/>
    </source>
</evidence>
<dbReference type="AlphaFoldDB" id="A0AB34JS69"/>
<dbReference type="InterPro" id="IPR029056">
    <property type="entry name" value="Ribokinase-like"/>
</dbReference>
<dbReference type="PANTHER" id="PTHR10584:SF166">
    <property type="entry name" value="RIBOKINASE"/>
    <property type="match status" value="1"/>
</dbReference>
<dbReference type="Gene3D" id="3.40.1190.20">
    <property type="match status" value="1"/>
</dbReference>
<accession>A0AB34JS69</accession>
<dbReference type="GO" id="GO:0016301">
    <property type="term" value="F:kinase activity"/>
    <property type="evidence" value="ECO:0007669"/>
    <property type="project" value="UniProtKB-KW"/>
</dbReference>
<protein>
    <recommendedName>
        <fullName evidence="5">Carbohydrate kinase PfkB domain-containing protein</fullName>
    </recommendedName>
</protein>
<keyword evidence="2 4" id="KW-0808">Transferase</keyword>
<dbReference type="SUPFAM" id="SSF53613">
    <property type="entry name" value="Ribokinase-like"/>
    <property type="match status" value="1"/>
</dbReference>
<dbReference type="InterPro" id="IPR002139">
    <property type="entry name" value="Ribo/fructo_kinase"/>
</dbReference>
<evidence type="ECO:0000256" key="3">
    <source>
        <dbReference type="ARBA" id="ARBA00022777"/>
    </source>
</evidence>
<comment type="similarity">
    <text evidence="1 4">Belongs to the carbohydrate kinase PfkB family.</text>
</comment>
<evidence type="ECO:0000313" key="7">
    <source>
        <dbReference type="Proteomes" id="UP001515480"/>
    </source>
</evidence>
<dbReference type="GO" id="GO:0006796">
    <property type="term" value="P:phosphate-containing compound metabolic process"/>
    <property type="evidence" value="ECO:0007669"/>
    <property type="project" value="UniProtKB-ARBA"/>
</dbReference>
<evidence type="ECO:0000256" key="2">
    <source>
        <dbReference type="ARBA" id="ARBA00022679"/>
    </source>
</evidence>
<dbReference type="Pfam" id="PF00294">
    <property type="entry name" value="PfkB"/>
    <property type="match status" value="1"/>
</dbReference>
<dbReference type="EMBL" id="JBGBPQ010000004">
    <property type="protein sequence ID" value="KAL1525003.1"/>
    <property type="molecule type" value="Genomic_DNA"/>
</dbReference>
<dbReference type="GO" id="GO:0005829">
    <property type="term" value="C:cytosol"/>
    <property type="evidence" value="ECO:0007669"/>
    <property type="project" value="TreeGrafter"/>
</dbReference>
<evidence type="ECO:0000256" key="4">
    <source>
        <dbReference type="RuleBase" id="RU003704"/>
    </source>
</evidence>
<dbReference type="PANTHER" id="PTHR10584">
    <property type="entry name" value="SUGAR KINASE"/>
    <property type="match status" value="1"/>
</dbReference>
<name>A0AB34JS69_PRYPA</name>
<proteinExistence type="inferred from homology"/>
<organism evidence="6 7">
    <name type="scientific">Prymnesium parvum</name>
    <name type="common">Toxic golden alga</name>
    <dbReference type="NCBI Taxonomy" id="97485"/>
    <lineage>
        <taxon>Eukaryota</taxon>
        <taxon>Haptista</taxon>
        <taxon>Haptophyta</taxon>
        <taxon>Prymnesiophyceae</taxon>
        <taxon>Prymnesiales</taxon>
        <taxon>Prymnesiaceae</taxon>
        <taxon>Prymnesium</taxon>
    </lineage>
</organism>
<evidence type="ECO:0000256" key="1">
    <source>
        <dbReference type="ARBA" id="ARBA00010688"/>
    </source>
</evidence>